<sequence length="141" mass="15565">MEHQRFGHTILLTVPPGEEVVQALNEVAEIYHISLAEVSGIGGVDQVKLGFYQLDTQEYLEQDYEGTFEMLSLMGNITLKDGEIFGHYHGQFADTSADVFGGHLLASRVFATAELFIRDLGGAIDRSEDPETGIEVIAFEE</sequence>
<gene>
    <name evidence="2" type="ORF">CL176_00605</name>
</gene>
<organism evidence="2 3">
    <name type="scientific">Suicoccus acidiformans</name>
    <dbReference type="NCBI Taxonomy" id="2036206"/>
    <lineage>
        <taxon>Bacteria</taxon>
        <taxon>Bacillati</taxon>
        <taxon>Bacillota</taxon>
        <taxon>Bacilli</taxon>
        <taxon>Lactobacillales</taxon>
        <taxon>Aerococcaceae</taxon>
        <taxon>Suicoccus</taxon>
    </lineage>
</organism>
<dbReference type="GO" id="GO:0003677">
    <property type="term" value="F:DNA binding"/>
    <property type="evidence" value="ECO:0007669"/>
    <property type="project" value="UniProtKB-KW"/>
</dbReference>
<dbReference type="InterPro" id="IPR025707">
    <property type="entry name" value="DNA_bp_PD1"/>
</dbReference>
<name>A0A347WHT8_9LACT</name>
<dbReference type="Pfam" id="PF03479">
    <property type="entry name" value="PCC"/>
    <property type="match status" value="1"/>
</dbReference>
<protein>
    <submittedName>
        <fullName evidence="2">DNA-binding protein</fullName>
    </submittedName>
</protein>
<dbReference type="OrthoDB" id="9791702at2"/>
<dbReference type="InterPro" id="IPR005175">
    <property type="entry name" value="PPC_dom"/>
</dbReference>
<dbReference type="CDD" id="cd11378">
    <property type="entry name" value="DUF296"/>
    <property type="match status" value="1"/>
</dbReference>
<keyword evidence="2" id="KW-0238">DNA-binding</keyword>
<feature type="domain" description="PPC" evidence="1">
    <location>
        <begin position="4"/>
        <end position="140"/>
    </location>
</feature>
<dbReference type="Gene3D" id="3.30.1330.80">
    <property type="entry name" value="Hypothetical protein, similar to alpha- acetolactate decarboxylase, domain 2"/>
    <property type="match status" value="1"/>
</dbReference>
<proteinExistence type="predicted"/>
<dbReference type="PROSITE" id="PS51742">
    <property type="entry name" value="PPC"/>
    <property type="match status" value="1"/>
</dbReference>
<dbReference type="AlphaFoldDB" id="A0A347WHT8"/>
<dbReference type="KEGG" id="abae:CL176_00605"/>
<dbReference type="PIRSF" id="PIRSF016702">
    <property type="entry name" value="DNA_bp_PD1"/>
    <property type="match status" value="1"/>
</dbReference>
<reference evidence="2 3" key="1">
    <citation type="submission" date="2017-09" db="EMBL/GenBank/DDBJ databases">
        <title>Complete genome sequence of Oxytococcus suis strain ZY16052.</title>
        <authorList>
            <person name="Li F."/>
        </authorList>
    </citation>
    <scope>NUCLEOTIDE SEQUENCE [LARGE SCALE GENOMIC DNA]</scope>
    <source>
        <strain evidence="2 3">ZY16052</strain>
    </source>
</reference>
<dbReference type="PANTHER" id="PTHR34988:SF1">
    <property type="entry name" value="DNA-BINDING PROTEIN"/>
    <property type="match status" value="1"/>
</dbReference>
<dbReference type="SUPFAM" id="SSF117856">
    <property type="entry name" value="AF0104/ALDC/Ptd012-like"/>
    <property type="match status" value="1"/>
</dbReference>
<dbReference type="EMBL" id="CP023434">
    <property type="protein sequence ID" value="AXY24645.1"/>
    <property type="molecule type" value="Genomic_DNA"/>
</dbReference>
<keyword evidence="3" id="KW-1185">Reference proteome</keyword>
<dbReference type="RefSeq" id="WP_118989569.1">
    <property type="nucleotide sequence ID" value="NZ_CP023434.1"/>
</dbReference>
<dbReference type="Proteomes" id="UP000263232">
    <property type="component" value="Chromosome"/>
</dbReference>
<accession>A0A347WHT8</accession>
<evidence type="ECO:0000259" key="1">
    <source>
        <dbReference type="PROSITE" id="PS51742"/>
    </source>
</evidence>
<evidence type="ECO:0000313" key="2">
    <source>
        <dbReference type="EMBL" id="AXY24645.1"/>
    </source>
</evidence>
<dbReference type="PANTHER" id="PTHR34988">
    <property type="entry name" value="PROTEIN, PUTATIVE-RELATED"/>
    <property type="match status" value="1"/>
</dbReference>
<evidence type="ECO:0000313" key="3">
    <source>
        <dbReference type="Proteomes" id="UP000263232"/>
    </source>
</evidence>